<organism evidence="2 3">
    <name type="scientific">Lysinibacillus xylanilyticus</name>
    <dbReference type="NCBI Taxonomy" id="582475"/>
    <lineage>
        <taxon>Bacteria</taxon>
        <taxon>Bacillati</taxon>
        <taxon>Bacillota</taxon>
        <taxon>Bacilli</taxon>
        <taxon>Bacillales</taxon>
        <taxon>Bacillaceae</taxon>
        <taxon>Lysinibacillus</taxon>
    </lineage>
</organism>
<comment type="caution">
    <text evidence="2">The sequence shown here is derived from an EMBL/GenBank/DDBJ whole genome shotgun (WGS) entry which is preliminary data.</text>
</comment>
<name>A0A2M9PZI6_9BACI</name>
<evidence type="ECO:0000256" key="1">
    <source>
        <dbReference type="SAM" id="SignalP"/>
    </source>
</evidence>
<evidence type="ECO:0008006" key="4">
    <source>
        <dbReference type="Google" id="ProtNLM"/>
    </source>
</evidence>
<dbReference type="PROSITE" id="PS51257">
    <property type="entry name" value="PROKAR_LIPOPROTEIN"/>
    <property type="match status" value="1"/>
</dbReference>
<protein>
    <recommendedName>
        <fullName evidence="4">Lipoprotein</fullName>
    </recommendedName>
</protein>
<proteinExistence type="predicted"/>
<gene>
    <name evidence="2" type="ORF">CWD94_24425</name>
</gene>
<feature type="signal peptide" evidence="1">
    <location>
        <begin position="1"/>
        <end position="19"/>
    </location>
</feature>
<evidence type="ECO:0000313" key="2">
    <source>
        <dbReference type="EMBL" id="PJO41122.1"/>
    </source>
</evidence>
<accession>A0A2M9PZI6</accession>
<reference evidence="2 3" key="1">
    <citation type="submission" date="2017-11" db="EMBL/GenBank/DDBJ databases">
        <title>Bacterial isolate from king chilli rhizosphere.</title>
        <authorList>
            <person name="Takhelmayum P."/>
            <person name="Sarangthem I."/>
        </authorList>
    </citation>
    <scope>NUCLEOTIDE SEQUENCE [LARGE SCALE GENOMIC DNA]</scope>
    <source>
        <strain evidence="3">t26</strain>
    </source>
</reference>
<feature type="chain" id="PRO_5038829395" description="Lipoprotein" evidence="1">
    <location>
        <begin position="20"/>
        <end position="96"/>
    </location>
</feature>
<sequence>MKLKVLFGIFLIISLTACSSTKQTDFAEEVIFCGEGEHWNVKYIYNPELYDEKKVNWVEIELKNLELSQEKLQNIDINFEGRDGLITGNVGTLFYF</sequence>
<keyword evidence="1" id="KW-0732">Signal</keyword>
<dbReference type="RefSeq" id="WP_100545382.1">
    <property type="nucleotide sequence ID" value="NZ_PHQY01000680.1"/>
</dbReference>
<dbReference type="AlphaFoldDB" id="A0A2M9PZI6"/>
<dbReference type="EMBL" id="PHQY01000680">
    <property type="protein sequence ID" value="PJO41122.1"/>
    <property type="molecule type" value="Genomic_DNA"/>
</dbReference>
<dbReference type="Proteomes" id="UP000232101">
    <property type="component" value="Unassembled WGS sequence"/>
</dbReference>
<evidence type="ECO:0000313" key="3">
    <source>
        <dbReference type="Proteomes" id="UP000232101"/>
    </source>
</evidence>